<dbReference type="Pfam" id="PF20431">
    <property type="entry name" value="E_motif"/>
    <property type="match status" value="1"/>
</dbReference>
<proteinExistence type="inferred from homology"/>
<evidence type="ECO:0000313" key="4">
    <source>
        <dbReference type="EMBL" id="MCL7025540.1"/>
    </source>
</evidence>
<dbReference type="InterPro" id="IPR046848">
    <property type="entry name" value="E_motif"/>
</dbReference>
<feature type="repeat" description="PPR" evidence="3">
    <location>
        <begin position="60"/>
        <end position="94"/>
    </location>
</feature>
<evidence type="ECO:0000256" key="2">
    <source>
        <dbReference type="ARBA" id="ARBA00022737"/>
    </source>
</evidence>
<accession>A0AA41RYM1</accession>
<dbReference type="InterPro" id="IPR002885">
    <property type="entry name" value="PPR_rpt"/>
</dbReference>
<dbReference type="GO" id="GO:0009451">
    <property type="term" value="P:RNA modification"/>
    <property type="evidence" value="ECO:0007669"/>
    <property type="project" value="InterPro"/>
</dbReference>
<dbReference type="Proteomes" id="UP001177140">
    <property type="component" value="Unassembled WGS sequence"/>
</dbReference>
<feature type="repeat" description="PPR" evidence="3">
    <location>
        <begin position="278"/>
        <end position="312"/>
    </location>
</feature>
<feature type="repeat" description="PPR" evidence="3">
    <location>
        <begin position="154"/>
        <end position="188"/>
    </location>
</feature>
<gene>
    <name evidence="4" type="ORF">MKW94_013469</name>
</gene>
<name>A0AA41RYM1_PAPNU</name>
<dbReference type="PANTHER" id="PTHR47926">
    <property type="entry name" value="PENTATRICOPEPTIDE REPEAT-CONTAINING PROTEIN"/>
    <property type="match status" value="1"/>
</dbReference>
<evidence type="ECO:0008006" key="6">
    <source>
        <dbReference type="Google" id="ProtNLM"/>
    </source>
</evidence>
<sequence>MLFRFQIINFIFQLNGKFPAKSSVLSVLAPKLNNSWSHYHTQIRPTKFRSSERDHTLDSNISHSNWLITKLSREGKINEARKLFDKMPDLDVISWTTMITGYIKCGCLKEARILFDDPGSKKDVFTWTALLSGYVRSRQIAEAERLFVEIPYKNVVTWNTMMSGYANIGSINSALNLFNRMPERNVVSWNTIITALAQSRRVDEARKLFDIMQEKDVVSWTAMVTGLSKSGRVDEARELFERMPNKNVISWNAMVTGYAQNLRLKEAFEIFEKMPEKDLPSWNTMITGFIQNGDLKQARKLFNEMQERNVVTWTTMIEGFVQSEQSEEALRYFSRMQADGIWPNQGTFLSVLSACSVLAGLSEGRQIHQVISKSNFQNNAFVECALISMYSKCGELSTSREIFSRAKQKDLVSWNCMIAAYSHHGCGREAIQLMNEMRNLGFRPNDVTYVGILSACSHSGLVDEGMKFFDELVKDGSIELKEDHYACLVDLCGRSGKLQQAFEFIKGLGDRASKCVWGALLGGCSYYGNIKIGNLVAKRLLELEQDNSGTYLLLSNIHAANGNWKDAAEIRLKMKDTGLKKQPGCSWIEVGNRVNVFVVRDRSHAETELLYCVLRDLYVKMRGEGYLPCTELMDE</sequence>
<dbReference type="GO" id="GO:0003723">
    <property type="term" value="F:RNA binding"/>
    <property type="evidence" value="ECO:0007669"/>
    <property type="project" value="InterPro"/>
</dbReference>
<dbReference type="AlphaFoldDB" id="A0AA41RYM1"/>
<dbReference type="GO" id="GO:0099402">
    <property type="term" value="P:plant organ development"/>
    <property type="evidence" value="ECO:0007669"/>
    <property type="project" value="UniProtKB-ARBA"/>
</dbReference>
<evidence type="ECO:0000256" key="1">
    <source>
        <dbReference type="ARBA" id="ARBA00006643"/>
    </source>
</evidence>
<comment type="similarity">
    <text evidence="1">Belongs to the PPR family. PCMP-H subfamily.</text>
</comment>
<dbReference type="EMBL" id="JAJJMA010046573">
    <property type="protein sequence ID" value="MCL7025540.1"/>
    <property type="molecule type" value="Genomic_DNA"/>
</dbReference>
<dbReference type="PANTHER" id="PTHR47926:SF373">
    <property type="entry name" value="TETRATRICOPEPTIDE-LIKE HELICAL DOMAIN SUPERFAMILY, DYW DOMAIN-CONTAINING PROTEIN"/>
    <property type="match status" value="1"/>
</dbReference>
<feature type="repeat" description="PPR" evidence="3">
    <location>
        <begin position="123"/>
        <end position="153"/>
    </location>
</feature>
<feature type="repeat" description="PPR" evidence="3">
    <location>
        <begin position="410"/>
        <end position="444"/>
    </location>
</feature>
<dbReference type="PROSITE" id="PS51375">
    <property type="entry name" value="PPR"/>
    <property type="match status" value="7"/>
</dbReference>
<dbReference type="FunFam" id="1.25.40.10:FF:000125">
    <property type="entry name" value="Pentatricopeptide repeat-containing protein"/>
    <property type="match status" value="2"/>
</dbReference>
<evidence type="ECO:0000256" key="3">
    <source>
        <dbReference type="PROSITE-ProRule" id="PRU00708"/>
    </source>
</evidence>
<dbReference type="FunFam" id="1.25.40.10:FF:000333">
    <property type="entry name" value="Pentatricopeptide repeat-containing protein"/>
    <property type="match status" value="1"/>
</dbReference>
<dbReference type="NCBIfam" id="TIGR00756">
    <property type="entry name" value="PPR"/>
    <property type="match status" value="9"/>
</dbReference>
<dbReference type="InterPro" id="IPR046960">
    <property type="entry name" value="PPR_At4g14850-like_plant"/>
</dbReference>
<dbReference type="Gene3D" id="1.25.40.10">
    <property type="entry name" value="Tetratricopeptide repeat domain"/>
    <property type="match status" value="5"/>
</dbReference>
<dbReference type="SUPFAM" id="SSF48452">
    <property type="entry name" value="TPR-like"/>
    <property type="match status" value="1"/>
</dbReference>
<organism evidence="4 5">
    <name type="scientific">Papaver nudicaule</name>
    <name type="common">Iceland poppy</name>
    <dbReference type="NCBI Taxonomy" id="74823"/>
    <lineage>
        <taxon>Eukaryota</taxon>
        <taxon>Viridiplantae</taxon>
        <taxon>Streptophyta</taxon>
        <taxon>Embryophyta</taxon>
        <taxon>Tracheophyta</taxon>
        <taxon>Spermatophyta</taxon>
        <taxon>Magnoliopsida</taxon>
        <taxon>Ranunculales</taxon>
        <taxon>Papaveraceae</taxon>
        <taxon>Papaveroideae</taxon>
        <taxon>Papaver</taxon>
    </lineage>
</organism>
<reference evidence="4" key="1">
    <citation type="submission" date="2022-03" db="EMBL/GenBank/DDBJ databases">
        <title>A functionally conserved STORR gene fusion in Papaver species that diverged 16.8 million years ago.</title>
        <authorList>
            <person name="Catania T."/>
        </authorList>
    </citation>
    <scope>NUCLEOTIDE SEQUENCE</scope>
    <source>
        <strain evidence="4">S-191538</strain>
    </source>
</reference>
<evidence type="ECO:0000313" key="5">
    <source>
        <dbReference type="Proteomes" id="UP001177140"/>
    </source>
</evidence>
<dbReference type="Pfam" id="PF01535">
    <property type="entry name" value="PPR"/>
    <property type="match status" value="6"/>
</dbReference>
<comment type="caution">
    <text evidence="4">The sequence shown here is derived from an EMBL/GenBank/DDBJ whole genome shotgun (WGS) entry which is preliminary data.</text>
</comment>
<dbReference type="Pfam" id="PF13041">
    <property type="entry name" value="PPR_2"/>
    <property type="match status" value="3"/>
</dbReference>
<keyword evidence="2" id="KW-0677">Repeat</keyword>
<dbReference type="InterPro" id="IPR011990">
    <property type="entry name" value="TPR-like_helical_dom_sf"/>
</dbReference>
<feature type="repeat" description="PPR" evidence="3">
    <location>
        <begin position="216"/>
        <end position="250"/>
    </location>
</feature>
<keyword evidence="5" id="KW-1185">Reference proteome</keyword>
<feature type="repeat" description="PPR" evidence="3">
    <location>
        <begin position="445"/>
        <end position="479"/>
    </location>
</feature>
<protein>
    <recommendedName>
        <fullName evidence="6">Pentatricopeptide repeat-containing protein</fullName>
    </recommendedName>
</protein>
<dbReference type="FunFam" id="1.25.40.10:FF:000158">
    <property type="entry name" value="pentatricopeptide repeat-containing protein At2g33680"/>
    <property type="match status" value="1"/>
</dbReference>